<feature type="compositionally biased region" description="Polar residues" evidence="1">
    <location>
        <begin position="370"/>
        <end position="390"/>
    </location>
</feature>
<feature type="region of interest" description="Disordered" evidence="1">
    <location>
        <begin position="1"/>
        <end position="79"/>
    </location>
</feature>
<dbReference type="InParanoid" id="A0A317XJ65"/>
<feature type="compositionally biased region" description="Polar residues" evidence="1">
    <location>
        <begin position="51"/>
        <end position="60"/>
    </location>
</feature>
<evidence type="ECO:0000313" key="3">
    <source>
        <dbReference type="Proteomes" id="UP000246740"/>
    </source>
</evidence>
<dbReference type="Proteomes" id="UP000246740">
    <property type="component" value="Unassembled WGS sequence"/>
</dbReference>
<dbReference type="EMBL" id="KZ819201">
    <property type="protein sequence ID" value="PWY97907.1"/>
    <property type="molecule type" value="Genomic_DNA"/>
</dbReference>
<sequence>MFVPRKVKVPKQPRESSATGPISTTKQNEPDSVGIHTSTGVDSPQTDKRSPSQSQQASLNQQPEQYQHPHQHEPGSDEDEAKAIRLAGFLFDQLSPISLSYTASISSDSPETELVQHLLRFSHAPSGDKSVPLHTARILALPRITARCKTLSNLAAGLAKLCSYQLGWFDISSDGYQVHFSTEYINVLAYLSEQRQRQPRHLEPSNIVYIESLPPVLKTQVEAAGYVSTLLAEHEDKINIDSDAPSASAGQSTRYGKSLVLAVYEPTRSGFPPPPFHSLPTSRYLHSHAETEPRKHWISGRGFFVLSSPRAVEHLEQTFTWALDNRILLDSQSTDPAQRHAIRCLSLHAWRRMKEEYLAVLQQPQQPQQRIASATATAETLPSLSPNAATGSKSRSNGKRKRKAEAETEARVEAGSSSRSASTSKGEKKVTTPAGSTAARTDPLTPAAPDTPWYRGTILTIPCPDPNKPSTSPAAISSLKARLEKHVPESISYIHLHDGNPKHEETGDKASQQKAAPTYVIRTAHPCQARRLIQADSNLEPLPPDQEDKYWLGLPPKIRAQAQKRRCALDAKFSSA</sequence>
<dbReference type="AlphaFoldDB" id="A0A317XJ65"/>
<keyword evidence="3" id="KW-1185">Reference proteome</keyword>
<gene>
    <name evidence="2" type="ORF">BCV70DRAFT_202398</name>
</gene>
<proteinExistence type="predicted"/>
<dbReference type="OrthoDB" id="2549635at2759"/>
<evidence type="ECO:0000313" key="2">
    <source>
        <dbReference type="EMBL" id="PWY97907.1"/>
    </source>
</evidence>
<feature type="compositionally biased region" description="Polar residues" evidence="1">
    <location>
        <begin position="35"/>
        <end position="44"/>
    </location>
</feature>
<feature type="compositionally biased region" description="Polar residues" evidence="1">
    <location>
        <begin position="15"/>
        <end position="27"/>
    </location>
</feature>
<evidence type="ECO:0000256" key="1">
    <source>
        <dbReference type="SAM" id="MobiDB-lite"/>
    </source>
</evidence>
<protein>
    <submittedName>
        <fullName evidence="2">Uncharacterized protein</fullName>
    </submittedName>
</protein>
<name>A0A317XJ65_9BASI</name>
<reference evidence="2 3" key="1">
    <citation type="journal article" date="2018" name="Mol. Biol. Evol.">
        <title>Broad Genomic Sampling Reveals a Smut Pathogenic Ancestry of the Fungal Clade Ustilaginomycotina.</title>
        <authorList>
            <person name="Kijpornyongpan T."/>
            <person name="Mondo S.J."/>
            <person name="Barry K."/>
            <person name="Sandor L."/>
            <person name="Lee J."/>
            <person name="Lipzen A."/>
            <person name="Pangilinan J."/>
            <person name="LaButti K."/>
            <person name="Hainaut M."/>
            <person name="Henrissat B."/>
            <person name="Grigoriev I.V."/>
            <person name="Spatafora J.W."/>
            <person name="Aime M.C."/>
        </authorList>
    </citation>
    <scope>NUCLEOTIDE SEQUENCE [LARGE SCALE GENOMIC DNA]</scope>
    <source>
        <strain evidence="2 3">MCA 3645</strain>
    </source>
</reference>
<organism evidence="2 3">
    <name type="scientific">Testicularia cyperi</name>
    <dbReference type="NCBI Taxonomy" id="1882483"/>
    <lineage>
        <taxon>Eukaryota</taxon>
        <taxon>Fungi</taxon>
        <taxon>Dikarya</taxon>
        <taxon>Basidiomycota</taxon>
        <taxon>Ustilaginomycotina</taxon>
        <taxon>Ustilaginomycetes</taxon>
        <taxon>Ustilaginales</taxon>
        <taxon>Anthracoideaceae</taxon>
        <taxon>Testicularia</taxon>
    </lineage>
</organism>
<feature type="compositionally biased region" description="Basic residues" evidence="1">
    <location>
        <begin position="1"/>
        <end position="11"/>
    </location>
</feature>
<accession>A0A317XJ65</accession>
<feature type="compositionally biased region" description="Low complexity" evidence="1">
    <location>
        <begin position="437"/>
        <end position="452"/>
    </location>
</feature>
<feature type="region of interest" description="Disordered" evidence="1">
    <location>
        <begin position="363"/>
        <end position="452"/>
    </location>
</feature>